<organism evidence="2 3">
    <name type="scientific">Sitophilus oryzae</name>
    <name type="common">Rice weevil</name>
    <name type="synonym">Curculio oryzae</name>
    <dbReference type="NCBI Taxonomy" id="7048"/>
    <lineage>
        <taxon>Eukaryota</taxon>
        <taxon>Metazoa</taxon>
        <taxon>Ecdysozoa</taxon>
        <taxon>Arthropoda</taxon>
        <taxon>Hexapoda</taxon>
        <taxon>Insecta</taxon>
        <taxon>Pterygota</taxon>
        <taxon>Neoptera</taxon>
        <taxon>Endopterygota</taxon>
        <taxon>Coleoptera</taxon>
        <taxon>Polyphaga</taxon>
        <taxon>Cucujiformia</taxon>
        <taxon>Curculionidae</taxon>
        <taxon>Dryophthorinae</taxon>
        <taxon>Sitophilus</taxon>
    </lineage>
</organism>
<gene>
    <name evidence="3" type="primary">LOC115874938</name>
</gene>
<feature type="coiled-coil region" evidence="1">
    <location>
        <begin position="84"/>
        <end position="111"/>
    </location>
</feature>
<dbReference type="RefSeq" id="XP_030746102.1">
    <property type="nucleotide sequence ID" value="XM_030890242.1"/>
</dbReference>
<reference evidence="3" key="1">
    <citation type="submission" date="2025-08" db="UniProtKB">
        <authorList>
            <consortium name="RefSeq"/>
        </authorList>
    </citation>
    <scope>IDENTIFICATION</scope>
    <source>
        <tissue evidence="3">Gonads</tissue>
    </source>
</reference>
<sequence length="385" mass="45459">MNFNYYFHSLPTTSRQASEVAAQIFQKQNLDKSNILETIYNKSNDELWVESWLQQNNIYQPIPKLKKINVPPNAMTIHQAKLYIKDCLSLLQKLSKRQKELEENVTTISTAEWKEKTIEIGGIKDDFTKIMCIFQNAEVMKHLKISLKNRQKKRLNEKRKRELRIAKKDEETENRKKLHKEIYHWLSRKKEEVEKAKMEELMQKDADSVLSEVTKKKSEARKQLSLISALIKLRNVRENVATQRGEKALLEDRRAFNITTEKLIKMWENTLKVYLTEEQGLKLMLEKTQTEDSRQAKLKKEKRLVEKWKVVLFSQLHSMPSSHHTYWALTAAERDMDTFIAIRKSWDTFLVSPNNESGSKIPIGWILPDPNPSNEWSQYLDHTMN</sequence>
<dbReference type="InParanoid" id="A0A6J2X4K7"/>
<dbReference type="GO" id="GO:0005689">
    <property type="term" value="C:U12-type spliceosomal complex"/>
    <property type="evidence" value="ECO:0007669"/>
    <property type="project" value="TreeGrafter"/>
</dbReference>
<dbReference type="AlphaFoldDB" id="A0A6J2X4K7"/>
<dbReference type="PANTHER" id="PTHR48190:SF2">
    <property type="entry name" value="PROGRAMMED CELL DEATH PROTEIN 7"/>
    <property type="match status" value="1"/>
</dbReference>
<keyword evidence="1" id="KW-0175">Coiled coil</keyword>
<dbReference type="OrthoDB" id="2289628at2759"/>
<dbReference type="KEGG" id="soy:115874938"/>
<dbReference type="GeneID" id="115874938"/>
<dbReference type="Pfam" id="PF16021">
    <property type="entry name" value="PDCD7"/>
    <property type="match status" value="1"/>
</dbReference>
<dbReference type="InterPro" id="IPR031974">
    <property type="entry name" value="PDCD7"/>
</dbReference>
<accession>A0A6J2X4K7</accession>
<dbReference type="InterPro" id="IPR052831">
    <property type="entry name" value="Apoptosis_promoter"/>
</dbReference>
<name>A0A6J2X4K7_SITOR</name>
<evidence type="ECO:0000313" key="2">
    <source>
        <dbReference type="Proteomes" id="UP000504635"/>
    </source>
</evidence>
<dbReference type="PANTHER" id="PTHR48190">
    <property type="entry name" value="PROGRAMMED CELL DEATH PROTEIN 7"/>
    <property type="match status" value="1"/>
</dbReference>
<dbReference type="Proteomes" id="UP000504635">
    <property type="component" value="Unplaced"/>
</dbReference>
<keyword evidence="2" id="KW-1185">Reference proteome</keyword>
<evidence type="ECO:0000313" key="3">
    <source>
        <dbReference type="RefSeq" id="XP_030746102.1"/>
    </source>
</evidence>
<proteinExistence type="predicted"/>
<dbReference type="FunCoup" id="A0A6J2X4K7">
    <property type="interactions" value="13"/>
</dbReference>
<evidence type="ECO:0000256" key="1">
    <source>
        <dbReference type="SAM" id="Coils"/>
    </source>
</evidence>
<protein>
    <submittedName>
        <fullName evidence="3">Programmed cell death protein 7</fullName>
    </submittedName>
</protein>